<dbReference type="Proteomes" id="UP000027661">
    <property type="component" value="Unassembled WGS sequence"/>
</dbReference>
<proteinExistence type="predicted"/>
<comment type="caution">
    <text evidence="2">The sequence shown here is derived from an EMBL/GenBank/DDBJ whole genome shotgun (WGS) entry which is preliminary data.</text>
</comment>
<feature type="chain" id="PRO_5001668735" evidence="1">
    <location>
        <begin position="26"/>
        <end position="70"/>
    </location>
</feature>
<reference evidence="2 3" key="1">
    <citation type="submission" date="2014-04" db="EMBL/GenBank/DDBJ databases">
        <authorList>
            <person name="Sears C."/>
            <person name="Carroll K."/>
            <person name="Sack B.R."/>
            <person name="Qadri F."/>
            <person name="Myers L.L."/>
            <person name="Chung G.-T."/>
            <person name="Escheverria P."/>
            <person name="Fraser C.M."/>
            <person name="Sadzewicz L."/>
            <person name="Shefchek K.A."/>
            <person name="Tallon L."/>
            <person name="Das S.P."/>
            <person name="Daugherty S."/>
            <person name="Mongodin E.F."/>
        </authorList>
    </citation>
    <scope>NUCLEOTIDE SEQUENCE [LARGE SCALE GENOMIC DNA]</scope>
    <source>
        <strain evidence="2 3">3975 RP4</strain>
    </source>
</reference>
<dbReference type="InterPro" id="IPR036514">
    <property type="entry name" value="SGNH_hydro_sf"/>
</dbReference>
<name>A0A069S3E6_PHOVU</name>
<gene>
    <name evidence="2" type="ORF">M099_4340</name>
</gene>
<dbReference type="PATRIC" id="fig|1339352.3.peg.4066"/>
<organism evidence="2 3">
    <name type="scientific">Phocaeicola vulgatus str. 3975 RP4</name>
    <dbReference type="NCBI Taxonomy" id="1339352"/>
    <lineage>
        <taxon>Bacteria</taxon>
        <taxon>Pseudomonadati</taxon>
        <taxon>Bacteroidota</taxon>
        <taxon>Bacteroidia</taxon>
        <taxon>Bacteroidales</taxon>
        <taxon>Bacteroidaceae</taxon>
        <taxon>Phocaeicola</taxon>
    </lineage>
</organism>
<accession>A0A069S3E6</accession>
<dbReference type="SUPFAM" id="SSF52266">
    <property type="entry name" value="SGNH hydrolase"/>
    <property type="match status" value="1"/>
</dbReference>
<dbReference type="AlphaFoldDB" id="A0A069S3E6"/>
<evidence type="ECO:0000313" key="2">
    <source>
        <dbReference type="EMBL" id="KDS44214.1"/>
    </source>
</evidence>
<dbReference type="GO" id="GO:0016788">
    <property type="term" value="F:hydrolase activity, acting on ester bonds"/>
    <property type="evidence" value="ECO:0007669"/>
    <property type="project" value="UniProtKB-ARBA"/>
</dbReference>
<sequence length="70" mass="7845">MKNMKLKVLLVLCALLLLSAFIAERKEPITIFMIGDSTMANKSLKNGNIERGWGQMLLGYFTEDNHAMNG</sequence>
<feature type="signal peptide" evidence="1">
    <location>
        <begin position="1"/>
        <end position="25"/>
    </location>
</feature>
<keyword evidence="1" id="KW-0732">Signal</keyword>
<protein>
    <submittedName>
        <fullName evidence="2">Uncharacterized protein</fullName>
    </submittedName>
</protein>
<evidence type="ECO:0000256" key="1">
    <source>
        <dbReference type="SAM" id="SignalP"/>
    </source>
</evidence>
<dbReference type="Gene3D" id="3.40.50.1110">
    <property type="entry name" value="SGNH hydrolase"/>
    <property type="match status" value="1"/>
</dbReference>
<dbReference type="EMBL" id="JNHM01000165">
    <property type="protein sequence ID" value="KDS44214.1"/>
    <property type="molecule type" value="Genomic_DNA"/>
</dbReference>
<evidence type="ECO:0000313" key="3">
    <source>
        <dbReference type="Proteomes" id="UP000027661"/>
    </source>
</evidence>